<dbReference type="Pfam" id="PF13309">
    <property type="entry name" value="HTH_22"/>
    <property type="match status" value="1"/>
</dbReference>
<dbReference type="AlphaFoldDB" id="A0A133NIJ9"/>
<dbReference type="SUPFAM" id="SSF46689">
    <property type="entry name" value="Homeodomain-like"/>
    <property type="match status" value="1"/>
</dbReference>
<dbReference type="PATRIC" id="fig|134605.3.peg.471"/>
<dbReference type="InterPro" id="IPR009057">
    <property type="entry name" value="Homeodomain-like_sf"/>
</dbReference>
<feature type="domain" description="YheO-like" evidence="1">
    <location>
        <begin position="21"/>
        <end position="128"/>
    </location>
</feature>
<feature type="domain" description="Transcriptional regulator DauR-like HTH" evidence="2">
    <location>
        <begin position="169"/>
        <end position="227"/>
    </location>
</feature>
<dbReference type="Proteomes" id="UP000070617">
    <property type="component" value="Unassembled WGS sequence"/>
</dbReference>
<dbReference type="EMBL" id="LRPX01000021">
    <property type="protein sequence ID" value="KXA16118.1"/>
    <property type="molecule type" value="Genomic_DNA"/>
</dbReference>
<dbReference type="InterPro" id="IPR039445">
    <property type="entry name" value="DauR-like_HTH"/>
</dbReference>
<dbReference type="STRING" id="134605.HMPREF3206_00469"/>
<dbReference type="Pfam" id="PF08348">
    <property type="entry name" value="PAS_6"/>
    <property type="match status" value="1"/>
</dbReference>
<dbReference type="InterPro" id="IPR039446">
    <property type="entry name" value="DauR-like"/>
</dbReference>
<dbReference type="PANTHER" id="PTHR35568">
    <property type="entry name" value="TRANSCRIPTIONAL REGULATOR DAUR"/>
    <property type="match status" value="1"/>
</dbReference>
<comment type="caution">
    <text evidence="3">The sequence shown here is derived from an EMBL/GenBank/DDBJ whole genome shotgun (WGS) entry which is preliminary data.</text>
</comment>
<evidence type="ECO:0000259" key="2">
    <source>
        <dbReference type="Pfam" id="PF13309"/>
    </source>
</evidence>
<gene>
    <name evidence="3" type="ORF">HMPREF3206_00469</name>
</gene>
<name>A0A133NIJ9_9FUSO</name>
<evidence type="ECO:0000313" key="4">
    <source>
        <dbReference type="Proteomes" id="UP000070617"/>
    </source>
</evidence>
<organism evidence="3 4">
    <name type="scientific">Fusobacterium equinum</name>
    <dbReference type="NCBI Taxonomy" id="134605"/>
    <lineage>
        <taxon>Bacteria</taxon>
        <taxon>Fusobacteriati</taxon>
        <taxon>Fusobacteriota</taxon>
        <taxon>Fusobacteriia</taxon>
        <taxon>Fusobacteriales</taxon>
        <taxon>Fusobacteriaceae</taxon>
        <taxon>Fusobacterium</taxon>
    </lineage>
</organism>
<evidence type="ECO:0000259" key="1">
    <source>
        <dbReference type="Pfam" id="PF08348"/>
    </source>
</evidence>
<accession>A0A133NIJ9</accession>
<protein>
    <recommendedName>
        <fullName evidence="5">YheO-like protein</fullName>
    </recommendedName>
</protein>
<evidence type="ECO:0000313" key="3">
    <source>
        <dbReference type="EMBL" id="KXA16118.1"/>
    </source>
</evidence>
<keyword evidence="4" id="KW-1185">Reference proteome</keyword>
<dbReference type="PANTHER" id="PTHR35568:SF1">
    <property type="entry name" value="TRANSCRIPTIONAL REGULATOR DAUR"/>
    <property type="match status" value="1"/>
</dbReference>
<dbReference type="InterPro" id="IPR013559">
    <property type="entry name" value="YheO"/>
</dbReference>
<evidence type="ECO:0008006" key="5">
    <source>
        <dbReference type="Google" id="ProtNLM"/>
    </source>
</evidence>
<proteinExistence type="predicted"/>
<sequence>MDAPFLFKVGGKMTEFQKEYYSGMIEFLSAVFGHMIEISLFEVLANKKTSLCAKSKNCLKDLGDEVDRNLLFCIREYKKEQKYTAKLPWKEKNGDLSRVSFYYIQDEKKNLTGILCIKKNISPMIVAANFLNESLKALTGGPERNLEEEVSNKGKWKQENTLLKYSQYVIEDYFDSLNVPSYAMTVEERIKVVETLNQKGIFQLKGNIIEVAKRLDISEKTLYRYLKKEIE</sequence>
<reference evidence="4" key="1">
    <citation type="submission" date="2016-01" db="EMBL/GenBank/DDBJ databases">
        <authorList>
            <person name="Mitreva M."/>
            <person name="Pepin K.H."/>
            <person name="Mihindukulasuriya K.A."/>
            <person name="Fulton R."/>
            <person name="Fronick C."/>
            <person name="O'Laughlin M."/>
            <person name="Miner T."/>
            <person name="Herter B."/>
            <person name="Rosa B.A."/>
            <person name="Cordes M."/>
            <person name="Tomlinson C."/>
            <person name="Wollam A."/>
            <person name="Palsikar V.B."/>
            <person name="Mardis E.R."/>
            <person name="Wilson R.K."/>
        </authorList>
    </citation>
    <scope>NUCLEOTIDE SEQUENCE [LARGE SCALE GENOMIC DNA]</scope>
    <source>
        <strain evidence="4">CMW8396</strain>
    </source>
</reference>